<reference evidence="4 5" key="1">
    <citation type="submission" date="2017-06" db="EMBL/GenBank/DDBJ databases">
        <authorList>
            <person name="Kim H.J."/>
            <person name="Triplett B.A."/>
        </authorList>
    </citation>
    <scope>NUCLEOTIDE SEQUENCE [LARGE SCALE GENOMIC DNA]</scope>
    <source>
        <strain evidence="4 5">U15</strain>
    </source>
</reference>
<dbReference type="Proteomes" id="UP000198284">
    <property type="component" value="Unassembled WGS sequence"/>
</dbReference>
<dbReference type="PANTHER" id="PTHR13789:SF268">
    <property type="entry name" value="5-METHYLPHENAZINE-1-CARBOXYLATE 1-MONOOXYGENASE"/>
    <property type="match status" value="1"/>
</dbReference>
<dbReference type="SUPFAM" id="SSF54373">
    <property type="entry name" value="FAD-linked reductases, C-terminal domain"/>
    <property type="match status" value="1"/>
</dbReference>
<sequence length="412" mass="45816">MKVVIAGAGIGGLTLALMLQEKGIAVEIYEAVSEIRPLGVGINLLPHASKHLCDLGLEETLAGKGIETSTLAYYNKLGQEIWREARGRAAGYAYPQFSIHRGELQMTLLDSAIRRIGADRIYAGHAFASFEQVADKVVATFTRRADNSEVKVEADVLVGADGIHSAVRKFLYPTGDLPRFSGRMLWRAVTEAEPFLDGRSMFMAGHQNQKFVAYPISEPLRREGRSLINWIAELRVPEGELPASDWNRKVDKSVFDQPFADWKWDWIDIPAVIQGAEEVYEFPLVDRDPLPRWTFERVTLLGDAAHPMYPIGSNGSAQAILDARYLADCLAGEPSISYALREYEAERLPRTAGIVLRNRMNGPEQVMQLAEERAPNGFAHINDVIPQEQLEAISLRYKQLAGFDKHTVGAAK</sequence>
<evidence type="ECO:0000313" key="5">
    <source>
        <dbReference type="Proteomes" id="UP000198284"/>
    </source>
</evidence>
<dbReference type="GO" id="GO:0071949">
    <property type="term" value="F:FAD binding"/>
    <property type="evidence" value="ECO:0007669"/>
    <property type="project" value="InterPro"/>
</dbReference>
<evidence type="ECO:0000313" key="4">
    <source>
        <dbReference type="EMBL" id="SNS51871.1"/>
    </source>
</evidence>
<evidence type="ECO:0000256" key="1">
    <source>
        <dbReference type="ARBA" id="ARBA00023002"/>
    </source>
</evidence>
<dbReference type="InterPro" id="IPR002938">
    <property type="entry name" value="FAD-bd"/>
</dbReference>
<name>A0A239F553_9BURK</name>
<proteinExistence type="predicted"/>
<dbReference type="Gene3D" id="3.50.50.60">
    <property type="entry name" value="FAD/NAD(P)-binding domain"/>
    <property type="match status" value="1"/>
</dbReference>
<dbReference type="OrthoDB" id="9782160at2"/>
<evidence type="ECO:0000259" key="3">
    <source>
        <dbReference type="Pfam" id="PF01494"/>
    </source>
</evidence>
<dbReference type="EMBL" id="FZOT01000003">
    <property type="protein sequence ID" value="SNS51871.1"/>
    <property type="molecule type" value="Genomic_DNA"/>
</dbReference>
<keyword evidence="5" id="KW-1185">Reference proteome</keyword>
<organism evidence="4 5">
    <name type="scientific">Noviherbaspirillum humi</name>
    <dbReference type="NCBI Taxonomy" id="1688639"/>
    <lineage>
        <taxon>Bacteria</taxon>
        <taxon>Pseudomonadati</taxon>
        <taxon>Pseudomonadota</taxon>
        <taxon>Betaproteobacteria</taxon>
        <taxon>Burkholderiales</taxon>
        <taxon>Oxalobacteraceae</taxon>
        <taxon>Noviherbaspirillum</taxon>
    </lineage>
</organism>
<keyword evidence="2" id="KW-0503">Monooxygenase</keyword>
<dbReference type="Pfam" id="PF01494">
    <property type="entry name" value="FAD_binding_3"/>
    <property type="match status" value="1"/>
</dbReference>
<accession>A0A239F553</accession>
<feature type="domain" description="FAD-binding" evidence="3">
    <location>
        <begin position="2"/>
        <end position="355"/>
    </location>
</feature>
<dbReference type="InterPro" id="IPR050493">
    <property type="entry name" value="FAD-dep_Monooxygenase_BioMet"/>
</dbReference>
<dbReference type="PANTHER" id="PTHR13789">
    <property type="entry name" value="MONOOXYGENASE"/>
    <property type="match status" value="1"/>
</dbReference>
<dbReference type="NCBIfam" id="NF005720">
    <property type="entry name" value="PRK07538.1"/>
    <property type="match status" value="1"/>
</dbReference>
<gene>
    <name evidence="4" type="ORF">SAMN06265795_103180</name>
</gene>
<dbReference type="Gene3D" id="3.30.9.30">
    <property type="match status" value="1"/>
</dbReference>
<dbReference type="AlphaFoldDB" id="A0A239F553"/>
<dbReference type="PRINTS" id="PR00420">
    <property type="entry name" value="RNGMNOXGNASE"/>
</dbReference>
<dbReference type="InterPro" id="IPR036188">
    <property type="entry name" value="FAD/NAD-bd_sf"/>
</dbReference>
<evidence type="ECO:0000256" key="2">
    <source>
        <dbReference type="ARBA" id="ARBA00023033"/>
    </source>
</evidence>
<protein>
    <submittedName>
        <fullName evidence="4">2-polyprenyl-6-methoxyphenol hydroxylase</fullName>
    </submittedName>
</protein>
<dbReference type="SUPFAM" id="SSF51905">
    <property type="entry name" value="FAD/NAD(P)-binding domain"/>
    <property type="match status" value="1"/>
</dbReference>
<dbReference type="GO" id="GO:0004497">
    <property type="term" value="F:monooxygenase activity"/>
    <property type="evidence" value="ECO:0007669"/>
    <property type="project" value="UniProtKB-KW"/>
</dbReference>
<keyword evidence="1" id="KW-0560">Oxidoreductase</keyword>
<dbReference type="RefSeq" id="WP_089398680.1">
    <property type="nucleotide sequence ID" value="NZ_FZOT01000003.1"/>
</dbReference>